<accession>A0A0F7L4Z9</accession>
<reference evidence="2" key="2">
    <citation type="submission" date="2015-03" db="EMBL/GenBank/DDBJ databases">
        <authorList>
            <person name="Chow C.-E.T."/>
            <person name="Winget D.M."/>
            <person name="White R.A.III."/>
            <person name="Hallam S.J."/>
            <person name="Suttle C.A."/>
        </authorList>
    </citation>
    <scope>NUCLEOTIDE SEQUENCE</scope>
    <source>
        <strain evidence="2">Anoxic2_1</strain>
    </source>
</reference>
<dbReference type="EMBL" id="KR029585">
    <property type="protein sequence ID" value="AKH46607.1"/>
    <property type="molecule type" value="Genomic_DNA"/>
</dbReference>
<protein>
    <submittedName>
        <fullName evidence="2">Uncharacterized protein</fullName>
    </submittedName>
</protein>
<organism evidence="2">
    <name type="scientific">uncultured marine virus</name>
    <dbReference type="NCBI Taxonomy" id="186617"/>
    <lineage>
        <taxon>Viruses</taxon>
        <taxon>environmental samples</taxon>
    </lineage>
</organism>
<feature type="compositionally biased region" description="Low complexity" evidence="1">
    <location>
        <begin position="55"/>
        <end position="83"/>
    </location>
</feature>
<reference evidence="2" key="1">
    <citation type="journal article" date="2015" name="Front. Microbiol.">
        <title>Combining genomic sequencing methods to explore viral diversity and reveal potential virus-host interactions.</title>
        <authorList>
            <person name="Chow C.E."/>
            <person name="Winget D.M."/>
            <person name="White R.A.III."/>
            <person name="Hallam S.J."/>
            <person name="Suttle C.A."/>
        </authorList>
    </citation>
    <scope>NUCLEOTIDE SEQUENCE</scope>
    <source>
        <strain evidence="2">Anoxic2_1</strain>
    </source>
</reference>
<evidence type="ECO:0000313" key="2">
    <source>
        <dbReference type="EMBL" id="AKH46607.1"/>
    </source>
</evidence>
<sequence length="173" mass="19652">MGQGCRSQGPRRGRRLPMEGAWRHLRRRVHGPMGRRLPRVASLRDRLVEGLPLLTTTNQPPATGPAAPATPREGETTMESTTTKTNANDTEVADNMICALEGAHMVRFSLDRKFCCVWRGQASTCCWFGREINVYRVSDWLCVEVLRDSRSWESDPVRITQAMWDHMRATREG</sequence>
<feature type="region of interest" description="Disordered" evidence="1">
    <location>
        <begin position="54"/>
        <end position="83"/>
    </location>
</feature>
<name>A0A0F7L4Z9_9VIRU</name>
<evidence type="ECO:0000256" key="1">
    <source>
        <dbReference type="SAM" id="MobiDB-lite"/>
    </source>
</evidence>
<proteinExistence type="predicted"/>